<dbReference type="GeneID" id="41971111"/>
<accession>A0A507BB03</accession>
<comment type="caution">
    <text evidence="7">The sequence shown here is derived from an EMBL/GenBank/DDBJ whole genome shotgun (WGS) entry which is preliminary data.</text>
</comment>
<dbReference type="Gene3D" id="1.25.40.10">
    <property type="entry name" value="Tetratricopeptide repeat domain"/>
    <property type="match status" value="2"/>
</dbReference>
<dbReference type="GO" id="GO:0019369">
    <property type="term" value="P:arachidonate metabolic process"/>
    <property type="evidence" value="ECO:0007669"/>
    <property type="project" value="TreeGrafter"/>
</dbReference>
<dbReference type="InterPro" id="IPR002641">
    <property type="entry name" value="PNPLA_dom"/>
</dbReference>
<dbReference type="InterPro" id="IPR016035">
    <property type="entry name" value="Acyl_Trfase/lysoPLipase"/>
</dbReference>
<dbReference type="GO" id="GO:0047499">
    <property type="term" value="F:calcium-independent phospholipase A2 activity"/>
    <property type="evidence" value="ECO:0007669"/>
    <property type="project" value="TreeGrafter"/>
</dbReference>
<dbReference type="OrthoDB" id="1658288at2759"/>
<dbReference type="GO" id="GO:0016020">
    <property type="term" value="C:membrane"/>
    <property type="evidence" value="ECO:0007669"/>
    <property type="project" value="TreeGrafter"/>
</dbReference>
<feature type="active site" description="Nucleophile" evidence="4">
    <location>
        <position position="59"/>
    </location>
</feature>
<dbReference type="InterPro" id="IPR002182">
    <property type="entry name" value="NB-ARC"/>
</dbReference>
<keyword evidence="2 4" id="KW-0442">Lipid degradation</keyword>
<feature type="active site" description="Proton acceptor" evidence="4">
    <location>
        <position position="199"/>
    </location>
</feature>
<dbReference type="EMBL" id="SKBQ01000016">
    <property type="protein sequence ID" value="TPX16723.1"/>
    <property type="molecule type" value="Genomic_DNA"/>
</dbReference>
<keyword evidence="3 4" id="KW-0443">Lipid metabolism</keyword>
<keyword evidence="5" id="KW-0175">Coiled coil</keyword>
<feature type="short sequence motif" description="GXSXG" evidence="4">
    <location>
        <begin position="57"/>
        <end position="61"/>
    </location>
</feature>
<dbReference type="SUPFAM" id="SSF52540">
    <property type="entry name" value="P-loop containing nucleoside triphosphate hydrolases"/>
    <property type="match status" value="1"/>
</dbReference>
<dbReference type="SUPFAM" id="SSF48452">
    <property type="entry name" value="TPR-like"/>
    <property type="match status" value="2"/>
</dbReference>
<proteinExistence type="predicted"/>
<evidence type="ECO:0000313" key="8">
    <source>
        <dbReference type="Proteomes" id="UP000319257"/>
    </source>
</evidence>
<dbReference type="InParanoid" id="A0A507BB03"/>
<reference evidence="7 8" key="1">
    <citation type="submission" date="2019-06" db="EMBL/GenBank/DDBJ databases">
        <title>Draft genome sequence of the filamentous fungus Phialemoniopsis curvata isolated from diesel fuel.</title>
        <authorList>
            <person name="Varaljay V.A."/>
            <person name="Lyon W.J."/>
            <person name="Crouch A.L."/>
            <person name="Drake C.E."/>
            <person name="Hollomon J.M."/>
            <person name="Nadeau L.J."/>
            <person name="Nunn H.S."/>
            <person name="Stevenson B.S."/>
            <person name="Bojanowski C.L."/>
            <person name="Crookes-Goodson W.J."/>
        </authorList>
    </citation>
    <scope>NUCLEOTIDE SEQUENCE [LARGE SCALE GENOMIC DNA]</scope>
    <source>
        <strain evidence="7 8">D216</strain>
    </source>
</reference>
<dbReference type="Gene3D" id="3.40.50.300">
    <property type="entry name" value="P-loop containing nucleotide triphosphate hydrolases"/>
    <property type="match status" value="1"/>
</dbReference>
<keyword evidence="1 4" id="KW-0378">Hydrolase</keyword>
<name>A0A507BB03_9PEZI</name>
<organism evidence="7 8">
    <name type="scientific">Thyridium curvatum</name>
    <dbReference type="NCBI Taxonomy" id="1093900"/>
    <lineage>
        <taxon>Eukaryota</taxon>
        <taxon>Fungi</taxon>
        <taxon>Dikarya</taxon>
        <taxon>Ascomycota</taxon>
        <taxon>Pezizomycotina</taxon>
        <taxon>Sordariomycetes</taxon>
        <taxon>Sordariomycetidae</taxon>
        <taxon>Thyridiales</taxon>
        <taxon>Thyridiaceae</taxon>
        <taxon>Thyridium</taxon>
    </lineage>
</organism>
<dbReference type="Pfam" id="PF01734">
    <property type="entry name" value="Patatin"/>
    <property type="match status" value="1"/>
</dbReference>
<dbReference type="Pfam" id="PF00931">
    <property type="entry name" value="NB-ARC"/>
    <property type="match status" value="1"/>
</dbReference>
<keyword evidence="8" id="KW-1185">Reference proteome</keyword>
<dbReference type="GO" id="GO:0043531">
    <property type="term" value="F:ADP binding"/>
    <property type="evidence" value="ECO:0007669"/>
    <property type="project" value="InterPro"/>
</dbReference>
<dbReference type="RefSeq" id="XP_030998434.1">
    <property type="nucleotide sequence ID" value="XM_031137989.1"/>
</dbReference>
<dbReference type="Pfam" id="PF13374">
    <property type="entry name" value="TPR_10"/>
    <property type="match status" value="1"/>
</dbReference>
<evidence type="ECO:0000259" key="6">
    <source>
        <dbReference type="PROSITE" id="PS51635"/>
    </source>
</evidence>
<feature type="coiled-coil region" evidence="5">
    <location>
        <begin position="1081"/>
        <end position="1108"/>
    </location>
</feature>
<feature type="short sequence motif" description="GXGXXG" evidence="4">
    <location>
        <begin position="17"/>
        <end position="22"/>
    </location>
</feature>
<dbReference type="Gene3D" id="3.40.1090.10">
    <property type="entry name" value="Cytosolic phospholipase A2 catalytic domain"/>
    <property type="match status" value="1"/>
</dbReference>
<evidence type="ECO:0000256" key="2">
    <source>
        <dbReference type="ARBA" id="ARBA00022963"/>
    </source>
</evidence>
<dbReference type="STRING" id="1093900.A0A507BB03"/>
<sequence>MGPARNEDPINILSLDGGGIRGVSELVILHDIMLAIKERDKLEYLPKPCDYFDLIAGTSTGGLVAIMLGRLKMTTTEALDEYDNFAKNIFSFRNRRVDVKIKFGDKALQRAVESIVSKRGSDDIMLDPHGSSERCKTFVCAMPTLNQGDPILFRSYDIEGYPFRTCKIWEAARATSAAPHYFKQMSIKSDLDTVEYFIDAAIGCNNPAAVALKEASEIFNKSRRIGCIVSLGTGTKSKNLEQSSMLIKYGIRLFNLLKESTCDTETVHRRFKSDFTDFPHTYFRFNVPGGAEDISLGEWRKIPMLKAMTTRYLEVAAKEEVLKAADVLRKHDSEGITLGQACDFDKGQLILSDRVACPRGVSSRLFTGRREVLERLGEVFHSRPAGSGPRREFLMYGMGGVGKTQIALKFGETHADNFKHMFWVDATDSITLDQSFASIGLEVMGPQAGSGGRGTTKQVLNWLSKSKDEWFIVFDSCDDLSVLDDYVPNADRGNILYTSRDNSLRQRLPRGAEMEISELKEDEAITLFLKAARQPPEARENRKLAKPIVTELGCLPLAIDQAGSYCFMTNTALDKYEVMFREQKREILRETRFEGANSRNSTVYASFDVSYNAIRALARGQKHSLLGRDASSAIRILNLICFYHYQGIMGEIFQRAAVARHRRNRGRRTWAIPLGSGEVSIEPLVQVKDNGKWDNSRWKAGMQLLERLSLVKKDDMGNFTMHVLAHGWARDRMDKTDARQQALDARTLLYDSLPSSKYPDDLIYNRKVMPHLMACQEIEERNPRDDIESFFNYKAATPLIQAGQFNEAEVVLKRALALNADEMDGDGYPSNSVQTMEFLAELYEEQARFGEAEPLRLQVLERTQAQYSDLAESTIEAKKALAELYQLLDPDKAEAYYEQVVDALEQKYAHNLGHIDVVRARKRLAYWKASEAGEEIPLQEWEELYHMAVEEYGAYSRLAMGYKGNIARSLMNDGRFAEAEDLLVELYKYNRNSYGQDHPETAQSMCDSAEILVYQGLYVLAEWFAGVAFIIFKRVLGETHPKAVRALSLSGMAIAGAGHYEEAARRLRQCLELARNSACPLEKKIKEYEEHLQQAEEQEQETAVMQSQFRWNVLLTRKKRGAQFDDILETFRERWGFSSVEENDFLGRLPMDHDMEALFDGSLPMDHDTEVILDGSANELPREVLDA</sequence>
<dbReference type="InterPro" id="IPR027417">
    <property type="entry name" value="P-loop_NTPase"/>
</dbReference>
<dbReference type="SUPFAM" id="SSF52151">
    <property type="entry name" value="FabD/lysophospholipase-like"/>
    <property type="match status" value="1"/>
</dbReference>
<feature type="domain" description="PNPLA" evidence="6">
    <location>
        <begin position="13"/>
        <end position="212"/>
    </location>
</feature>
<dbReference type="GO" id="GO:0016042">
    <property type="term" value="P:lipid catabolic process"/>
    <property type="evidence" value="ECO:0007669"/>
    <property type="project" value="UniProtKB-UniRule"/>
</dbReference>
<dbReference type="PROSITE" id="PS51635">
    <property type="entry name" value="PNPLA"/>
    <property type="match status" value="1"/>
</dbReference>
<dbReference type="PANTHER" id="PTHR24185:SF1">
    <property type="entry name" value="CALCIUM-INDEPENDENT PHOSPHOLIPASE A2-GAMMA"/>
    <property type="match status" value="1"/>
</dbReference>
<evidence type="ECO:0000256" key="4">
    <source>
        <dbReference type="PROSITE-ProRule" id="PRU01161"/>
    </source>
</evidence>
<gene>
    <name evidence="7" type="ORF">E0L32_003664</name>
</gene>
<protein>
    <recommendedName>
        <fullName evidence="6">PNPLA domain-containing protein</fullName>
    </recommendedName>
</protein>
<dbReference type="Proteomes" id="UP000319257">
    <property type="component" value="Unassembled WGS sequence"/>
</dbReference>
<dbReference type="GO" id="GO:0046486">
    <property type="term" value="P:glycerolipid metabolic process"/>
    <property type="evidence" value="ECO:0007669"/>
    <property type="project" value="UniProtKB-ARBA"/>
</dbReference>
<dbReference type="AlphaFoldDB" id="A0A507BB03"/>
<evidence type="ECO:0000256" key="1">
    <source>
        <dbReference type="ARBA" id="ARBA00022801"/>
    </source>
</evidence>
<comment type="caution">
    <text evidence="4">Lacks conserved residue(s) required for the propagation of feature annotation.</text>
</comment>
<dbReference type="CDD" id="cd07216">
    <property type="entry name" value="Pat17_PNPLA8_PNPLA9_like3"/>
    <property type="match status" value="1"/>
</dbReference>
<dbReference type="InterPro" id="IPR011990">
    <property type="entry name" value="TPR-like_helical_dom_sf"/>
</dbReference>
<dbReference type="PANTHER" id="PTHR24185">
    <property type="entry name" value="CALCIUM-INDEPENDENT PHOSPHOLIPASE A2-GAMMA"/>
    <property type="match status" value="1"/>
</dbReference>
<evidence type="ECO:0000256" key="3">
    <source>
        <dbReference type="ARBA" id="ARBA00023098"/>
    </source>
</evidence>
<evidence type="ECO:0000256" key="5">
    <source>
        <dbReference type="SAM" id="Coils"/>
    </source>
</evidence>
<dbReference type="Pfam" id="PF13424">
    <property type="entry name" value="TPR_12"/>
    <property type="match status" value="1"/>
</dbReference>
<evidence type="ECO:0000313" key="7">
    <source>
        <dbReference type="EMBL" id="TPX16723.1"/>
    </source>
</evidence>